<gene>
    <name evidence="4" type="ORF">CPT_MyoSmar_054</name>
</gene>
<accession>A0A5B9NFA0</accession>
<evidence type="ECO:0000313" key="5">
    <source>
        <dbReference type="Proteomes" id="UP000322680"/>
    </source>
</evidence>
<dbReference type="Pfam" id="PF02413">
    <property type="entry name" value="Caudo_TAP"/>
    <property type="match status" value="1"/>
</dbReference>
<organism evidence="4 5">
    <name type="scientific">Serratia phage MyoSmar</name>
    <dbReference type="NCBI Taxonomy" id="2596673"/>
    <lineage>
        <taxon>Viruses</taxon>
        <taxon>Duplodnaviria</taxon>
        <taxon>Heunggongvirae</taxon>
        <taxon>Uroviricota</taxon>
        <taxon>Caudoviricetes</taxon>
        <taxon>Lindbergviridae</taxon>
        <taxon>Myosmarvirus</taxon>
        <taxon>Myosmarvirus myosmar</taxon>
    </lineage>
</organism>
<evidence type="ECO:0000256" key="3">
    <source>
        <dbReference type="ARBA" id="ARBA00023138"/>
    </source>
</evidence>
<keyword evidence="2" id="KW-1188">Viral release from host cell</keyword>
<evidence type="ECO:0000256" key="1">
    <source>
        <dbReference type="ARBA" id="ARBA00008579"/>
    </source>
</evidence>
<keyword evidence="3" id="KW-1246">Viral tail fiber assembly</keyword>
<protein>
    <submittedName>
        <fullName evidence="4">Tail fiber assembly protein</fullName>
    </submittedName>
</protein>
<dbReference type="Proteomes" id="UP000322680">
    <property type="component" value="Segment"/>
</dbReference>
<proteinExistence type="inferred from homology"/>
<evidence type="ECO:0000313" key="4">
    <source>
        <dbReference type="EMBL" id="QEG09503.1"/>
    </source>
</evidence>
<keyword evidence="5" id="KW-1185">Reference proteome</keyword>
<dbReference type="EMBL" id="MN062189">
    <property type="protein sequence ID" value="QEG09503.1"/>
    <property type="molecule type" value="Genomic_DNA"/>
</dbReference>
<reference evidence="5" key="1">
    <citation type="submission" date="2019-06" db="EMBL/GenBank/DDBJ databases">
        <title>Complete Genome Sequence of Serratia marcescens Myophage MyoSmar.</title>
        <authorList>
            <person name="Cooper S."/>
            <person name="Nguyen Q."/>
            <person name="Newkirk H."/>
            <person name="Liu M."/>
            <person name="Cahill J."/>
            <person name="Ramsey J."/>
        </authorList>
    </citation>
    <scope>NUCLEOTIDE SEQUENCE [LARGE SCALE GENOMIC DNA]</scope>
</reference>
<sequence>MEMLNITRYNNESPNAVPNAEYYADEHGRDWYENQSLFTKKWIVATDSKDNVLCVTQDVSGLRPVGMNVFDCDEVPEGIGLGYGWKFTNGKFIKDKELEIANNTKIRKDLMREASDEIAALEFAATLGDTTDDEDDLLKAWQEYRLDVSRVNVKSIGVEWPKKPS</sequence>
<dbReference type="InterPro" id="IPR003458">
    <property type="entry name" value="Phage_T4_Gp38_tail_assem"/>
</dbReference>
<dbReference type="GO" id="GO:0098004">
    <property type="term" value="P:virus tail fiber assembly"/>
    <property type="evidence" value="ECO:0007669"/>
    <property type="project" value="UniProtKB-KW"/>
</dbReference>
<keyword evidence="2" id="KW-1245">Viral tail assembly</keyword>
<name>A0A5B9NFA0_9CAUD</name>
<evidence type="ECO:0000256" key="2">
    <source>
        <dbReference type="ARBA" id="ARBA00022465"/>
    </source>
</evidence>
<comment type="similarity">
    <text evidence="1">Belongs to the tfa family.</text>
</comment>